<dbReference type="RefSeq" id="WP_117392881.1">
    <property type="nucleotide sequence ID" value="NZ_QWDC01000003.1"/>
</dbReference>
<accession>A0A372NQM2</accession>
<keyword evidence="2" id="KW-1185">Reference proteome</keyword>
<evidence type="ECO:0000313" key="1">
    <source>
        <dbReference type="EMBL" id="RFZ90675.1"/>
    </source>
</evidence>
<evidence type="ECO:0000313" key="2">
    <source>
        <dbReference type="Proteomes" id="UP000264217"/>
    </source>
</evidence>
<name>A0A372NQM2_9SPHI</name>
<sequence>MQPFVQNVPDHHAPSPPAGYRPGWFLGPETLELSREVPVLHWADCTYWAYSDIHNGDSLCIVAYDHDRNVVKKWEKHGVRYVWDTVLDLDKKMVTFWGQANERIEVSLDELSVNHYQRRSIYPPPYVTSSPFSQAPEPPAGFKSQWNRFNSDAHTPVPVLNWEDHTYRTYDHLDNRNAFLVVAYDKAGKIIGNWDVTGARYINHISVDEDNKQVIFHGQADATGSLSWNDIKIEMPDPKSALFDKYIHPVLKQVSQKAMPAAPAGYCYKWLQGPESGKLANDAIMIQWKDYSFYAYDSANNDMYIGIVGYDKDGKIVKQLTKHGTRYLYSILSDAVSRSIIFRGQSDTKAVVSWDELFKF</sequence>
<dbReference type="OrthoDB" id="785875at2"/>
<dbReference type="Proteomes" id="UP000264217">
    <property type="component" value="Unassembled WGS sequence"/>
</dbReference>
<proteinExistence type="predicted"/>
<protein>
    <submittedName>
        <fullName evidence="1">Uncharacterized protein</fullName>
    </submittedName>
</protein>
<organism evidence="1 2">
    <name type="scientific">Mucilaginibacter conchicola</name>
    <dbReference type="NCBI Taxonomy" id="2303333"/>
    <lineage>
        <taxon>Bacteria</taxon>
        <taxon>Pseudomonadati</taxon>
        <taxon>Bacteroidota</taxon>
        <taxon>Sphingobacteriia</taxon>
        <taxon>Sphingobacteriales</taxon>
        <taxon>Sphingobacteriaceae</taxon>
        <taxon>Mucilaginibacter</taxon>
    </lineage>
</organism>
<dbReference type="EMBL" id="QWDC01000003">
    <property type="protein sequence ID" value="RFZ90675.1"/>
    <property type="molecule type" value="Genomic_DNA"/>
</dbReference>
<comment type="caution">
    <text evidence="1">The sequence shown here is derived from an EMBL/GenBank/DDBJ whole genome shotgun (WGS) entry which is preliminary data.</text>
</comment>
<reference evidence="1 2" key="1">
    <citation type="submission" date="2018-08" db="EMBL/GenBank/DDBJ databases">
        <title>Mucilaginibacter sp. MYSH2.</title>
        <authorList>
            <person name="Seo T."/>
        </authorList>
    </citation>
    <scope>NUCLEOTIDE SEQUENCE [LARGE SCALE GENOMIC DNA]</scope>
    <source>
        <strain evidence="1 2">MYSH2</strain>
    </source>
</reference>
<dbReference type="AlphaFoldDB" id="A0A372NQM2"/>
<gene>
    <name evidence="1" type="ORF">D0C36_17070</name>
</gene>